<accession>Q13PU0</accession>
<dbReference type="InterPro" id="IPR036873">
    <property type="entry name" value="Rhodanese-like_dom_sf"/>
</dbReference>
<dbReference type="SUPFAM" id="SSF52821">
    <property type="entry name" value="Rhodanese/Cell cycle control phosphatase"/>
    <property type="match status" value="1"/>
</dbReference>
<organism evidence="3 4">
    <name type="scientific">Paraburkholderia xenovorans (strain LB400)</name>
    <dbReference type="NCBI Taxonomy" id="266265"/>
    <lineage>
        <taxon>Bacteria</taxon>
        <taxon>Pseudomonadati</taxon>
        <taxon>Pseudomonadota</taxon>
        <taxon>Betaproteobacteria</taxon>
        <taxon>Burkholderiales</taxon>
        <taxon>Burkholderiaceae</taxon>
        <taxon>Paraburkholderia</taxon>
    </lineage>
</organism>
<dbReference type="KEGG" id="bxe:Bxe_B2088"/>
<dbReference type="EMBL" id="CP000271">
    <property type="protein sequence ID" value="ABE33899.1"/>
    <property type="molecule type" value="Genomic_DNA"/>
</dbReference>
<evidence type="ECO:0000259" key="2">
    <source>
        <dbReference type="PROSITE" id="PS50206"/>
    </source>
</evidence>
<dbReference type="PANTHER" id="PTHR43031:SF1">
    <property type="entry name" value="PYRIDINE NUCLEOTIDE-DISULPHIDE OXIDOREDUCTASE"/>
    <property type="match status" value="1"/>
</dbReference>
<evidence type="ECO:0000313" key="4">
    <source>
        <dbReference type="Proteomes" id="UP000001817"/>
    </source>
</evidence>
<reference evidence="3 4" key="1">
    <citation type="journal article" date="2006" name="Proc. Natl. Acad. Sci. U.S.A.">
        <title>Burkholderia xenovorans LB400 harbors a multi-replicon, 9.73-Mbp genome shaped for versatility.</title>
        <authorList>
            <person name="Chain P.S."/>
            <person name="Denef V.J."/>
            <person name="Konstantinidis K.T."/>
            <person name="Vergez L.M."/>
            <person name="Agullo L."/>
            <person name="Reyes V.L."/>
            <person name="Hauser L."/>
            <person name="Cordova M."/>
            <person name="Gomez L."/>
            <person name="Gonzalez M."/>
            <person name="Land M."/>
            <person name="Lao V."/>
            <person name="Larimer F."/>
            <person name="LiPuma J.J."/>
            <person name="Mahenthiralingam E."/>
            <person name="Malfatti S.A."/>
            <person name="Marx C.J."/>
            <person name="Parnell J.J."/>
            <person name="Ramette A."/>
            <person name="Richardson P."/>
            <person name="Seeger M."/>
            <person name="Smith D."/>
            <person name="Spilker T."/>
            <person name="Sul W.J."/>
            <person name="Tsoi T.V."/>
            <person name="Ulrich L.E."/>
            <person name="Zhulin I.B."/>
            <person name="Tiedje J.M."/>
        </authorList>
    </citation>
    <scope>NUCLEOTIDE SEQUENCE [LARGE SCALE GENOMIC DNA]</scope>
    <source>
        <strain evidence="3 4">LB400</strain>
    </source>
</reference>
<name>Q13PU0_PARXL</name>
<dbReference type="eggNOG" id="COG0607">
    <property type="taxonomic scope" value="Bacteria"/>
</dbReference>
<dbReference type="AlphaFoldDB" id="Q13PU0"/>
<evidence type="ECO:0000256" key="1">
    <source>
        <dbReference type="SAM" id="MobiDB-lite"/>
    </source>
</evidence>
<dbReference type="Gene3D" id="3.40.250.10">
    <property type="entry name" value="Rhodanese-like domain"/>
    <property type="match status" value="1"/>
</dbReference>
<dbReference type="PROSITE" id="PS50206">
    <property type="entry name" value="RHODANESE_3"/>
    <property type="match status" value="1"/>
</dbReference>
<dbReference type="InterPro" id="IPR001763">
    <property type="entry name" value="Rhodanese-like_dom"/>
</dbReference>
<dbReference type="SMART" id="SM00450">
    <property type="entry name" value="RHOD"/>
    <property type="match status" value="1"/>
</dbReference>
<dbReference type="Pfam" id="PF00581">
    <property type="entry name" value="Rhodanese"/>
    <property type="match status" value="1"/>
</dbReference>
<gene>
    <name evidence="3" type="ORF">Bxe_B2088</name>
</gene>
<dbReference type="Proteomes" id="UP000001817">
    <property type="component" value="Chromosome 2"/>
</dbReference>
<feature type="compositionally biased region" description="Basic and acidic residues" evidence="1">
    <location>
        <begin position="9"/>
        <end position="26"/>
    </location>
</feature>
<dbReference type="STRING" id="266265.Bxe_B2088"/>
<proteinExistence type="predicted"/>
<keyword evidence="4" id="KW-1185">Reference proteome</keyword>
<feature type="domain" description="Rhodanese" evidence="2">
    <location>
        <begin position="68"/>
        <end position="158"/>
    </location>
</feature>
<protein>
    <recommendedName>
        <fullName evidence="2">Rhodanese domain-containing protein</fullName>
    </recommendedName>
</protein>
<sequence>MSFTPLADRAQDPDNALHPHTQKESRMSPVSAVPPADSAAALAHFSSLLSFETDCADVHAALESDDPHSVDFVLLDVRGPALFARGHVRGAVNLLHGKIVASKLAGYPPDTLFVTYCAGPHCNGATRAAIKLAELGRPVKVMIGGITGWLDEGFQLATGSEKMICNPAR</sequence>
<dbReference type="PANTHER" id="PTHR43031">
    <property type="entry name" value="FAD-DEPENDENT OXIDOREDUCTASE"/>
    <property type="match status" value="1"/>
</dbReference>
<evidence type="ECO:0000313" key="3">
    <source>
        <dbReference type="EMBL" id="ABE33899.1"/>
    </source>
</evidence>
<feature type="region of interest" description="Disordered" evidence="1">
    <location>
        <begin position="1"/>
        <end position="33"/>
    </location>
</feature>
<dbReference type="InterPro" id="IPR050229">
    <property type="entry name" value="GlpE_sulfurtransferase"/>
</dbReference>